<dbReference type="EMBL" id="LWAJ01000266">
    <property type="protein sequence ID" value="KZL48040.1"/>
    <property type="molecule type" value="Genomic_DNA"/>
</dbReference>
<accession>A0A166I817</accession>
<evidence type="ECO:0000313" key="1">
    <source>
        <dbReference type="EMBL" id="KZL48040.1"/>
    </source>
</evidence>
<protein>
    <submittedName>
        <fullName evidence="1">Uncharacterized protein</fullName>
    </submittedName>
</protein>
<dbReference type="Proteomes" id="UP000076555">
    <property type="component" value="Unassembled WGS sequence"/>
</dbReference>
<gene>
    <name evidence="1" type="ORF">A2T98_20070</name>
</gene>
<dbReference type="AlphaFoldDB" id="A0A166I817"/>
<name>A0A166I817_NODSP</name>
<reference evidence="1 2" key="1">
    <citation type="submission" date="2016-04" db="EMBL/GenBank/DDBJ databases">
        <title>Draft Genome Assembly of the Bloom-forming Cyanobacterium Nodularia spumigena Strain CENA596 in Shrimp Production Ponds.</title>
        <authorList>
            <person name="Popin R.V."/>
            <person name="Rigonato J."/>
            <person name="Abreu V.A."/>
            <person name="Andreote A.P."/>
            <person name="Silveira S.B."/>
            <person name="Odebrecht C."/>
            <person name="Fiore M.F."/>
        </authorList>
    </citation>
    <scope>NUCLEOTIDE SEQUENCE [LARGE SCALE GENOMIC DNA]</scope>
    <source>
        <strain evidence="1 2">CENA596</strain>
    </source>
</reference>
<proteinExistence type="predicted"/>
<sequence>MDTREIVELLKIMPSPGCPFNCTLRTVEGNNLNLVVPNVKSFHFSKQQLRDFALDNSLPTSLVELMSVIESKEFSCPSRFFQAALTALSLGRGYGVINLEYPDTRAFIATVSLSYRVCMGTNKTI</sequence>
<evidence type="ECO:0000313" key="2">
    <source>
        <dbReference type="Proteomes" id="UP000076555"/>
    </source>
</evidence>
<comment type="caution">
    <text evidence="1">The sequence shown here is derived from an EMBL/GenBank/DDBJ whole genome shotgun (WGS) entry which is preliminary data.</text>
</comment>
<dbReference type="RefSeq" id="WP_063874280.1">
    <property type="nucleotide sequence ID" value="NZ_CAWMRI010000266.1"/>
</dbReference>
<organism evidence="1 2">
    <name type="scientific">Nodularia spumigena CENA596</name>
    <dbReference type="NCBI Taxonomy" id="1819295"/>
    <lineage>
        <taxon>Bacteria</taxon>
        <taxon>Bacillati</taxon>
        <taxon>Cyanobacteriota</taxon>
        <taxon>Cyanophyceae</taxon>
        <taxon>Nostocales</taxon>
        <taxon>Nodulariaceae</taxon>
        <taxon>Nodularia</taxon>
    </lineage>
</organism>